<reference evidence="7 8" key="1">
    <citation type="submission" date="2023-02" db="EMBL/GenBank/DDBJ databases">
        <title>Genome sequence of Sphingomonas naphthae.</title>
        <authorList>
            <person name="Kim S."/>
            <person name="Heo J."/>
            <person name="Kwon S.-W."/>
        </authorList>
    </citation>
    <scope>NUCLEOTIDE SEQUENCE [LARGE SCALE GENOMIC DNA]</scope>
    <source>
        <strain evidence="7 8">KACC 18716</strain>
    </source>
</reference>
<evidence type="ECO:0000256" key="2">
    <source>
        <dbReference type="ARBA" id="ARBA00022723"/>
    </source>
</evidence>
<dbReference type="EMBL" id="CP117411">
    <property type="protein sequence ID" value="WCT73608.1"/>
    <property type="molecule type" value="Genomic_DNA"/>
</dbReference>
<dbReference type="SUPFAM" id="SSF51197">
    <property type="entry name" value="Clavaminate synthase-like"/>
    <property type="match status" value="1"/>
</dbReference>
<keyword evidence="3 7" id="KW-0223">Dioxygenase</keyword>
<dbReference type="InterPro" id="IPR003819">
    <property type="entry name" value="TauD/TfdA-like"/>
</dbReference>
<evidence type="ECO:0000313" key="7">
    <source>
        <dbReference type="EMBL" id="WCT73608.1"/>
    </source>
</evidence>
<evidence type="ECO:0000256" key="3">
    <source>
        <dbReference type="ARBA" id="ARBA00022964"/>
    </source>
</evidence>
<keyword evidence="5" id="KW-0408">Iron</keyword>
<keyword evidence="2" id="KW-0479">Metal-binding</keyword>
<dbReference type="GO" id="GO:0051213">
    <property type="term" value="F:dioxygenase activity"/>
    <property type="evidence" value="ECO:0007669"/>
    <property type="project" value="UniProtKB-KW"/>
</dbReference>
<sequence length="280" mass="31166">MGAVFEPIKPYIGSIVHVSKDEMFTEEVARQCREMLDERTVLVFPRANLTDAEQLAFTDLMGARVDFTTRQKANQTAAEDVYQVTLDKKINRQPEYVLGTFFWHMDGITVDMPPPKASLLSARKVAAKGGQTEFASTAAAYDHLPEAEKAELKGLRAVHSVAASLSPIADAIPEEDRERVTSIGLVKEHPIVWQRESGRTTMVIGTTADTVVGMPVAHGRALLHRLTEWAAQPDFSYRHQWEEGDFVVWDNTAAMHRVIPYDDTGRMMHRTSVAGTEAVS</sequence>
<protein>
    <submittedName>
        <fullName evidence="7">TauD/TfdA family dioxygenase</fullName>
    </submittedName>
</protein>
<keyword evidence="8" id="KW-1185">Reference proteome</keyword>
<dbReference type="Proteomes" id="UP001220395">
    <property type="component" value="Chromosome"/>
</dbReference>
<dbReference type="InterPro" id="IPR042098">
    <property type="entry name" value="TauD-like_sf"/>
</dbReference>
<proteinExistence type="inferred from homology"/>
<name>A0ABY7TK50_9SPHN</name>
<evidence type="ECO:0000256" key="4">
    <source>
        <dbReference type="ARBA" id="ARBA00023002"/>
    </source>
</evidence>
<dbReference type="RefSeq" id="WP_273687972.1">
    <property type="nucleotide sequence ID" value="NZ_CP117411.1"/>
</dbReference>
<feature type="domain" description="TauD/TfdA-like" evidence="6">
    <location>
        <begin position="6"/>
        <end position="271"/>
    </location>
</feature>
<evidence type="ECO:0000313" key="8">
    <source>
        <dbReference type="Proteomes" id="UP001220395"/>
    </source>
</evidence>
<keyword evidence="4" id="KW-0560">Oxidoreductase</keyword>
<dbReference type="Pfam" id="PF02668">
    <property type="entry name" value="TauD"/>
    <property type="match status" value="1"/>
</dbReference>
<dbReference type="PANTHER" id="PTHR43779">
    <property type="entry name" value="DIOXYGENASE RV0097-RELATED"/>
    <property type="match status" value="1"/>
</dbReference>
<gene>
    <name evidence="7" type="ORF">PQ455_18685</name>
</gene>
<evidence type="ECO:0000256" key="5">
    <source>
        <dbReference type="ARBA" id="ARBA00023004"/>
    </source>
</evidence>
<dbReference type="InterPro" id="IPR051178">
    <property type="entry name" value="TfdA_dioxygenase"/>
</dbReference>
<evidence type="ECO:0000256" key="1">
    <source>
        <dbReference type="ARBA" id="ARBA00005896"/>
    </source>
</evidence>
<accession>A0ABY7TK50</accession>
<dbReference type="Gene3D" id="3.60.130.10">
    <property type="entry name" value="Clavaminate synthase-like"/>
    <property type="match status" value="1"/>
</dbReference>
<organism evidence="7 8">
    <name type="scientific">Sphingomonas naphthae</name>
    <dbReference type="NCBI Taxonomy" id="1813468"/>
    <lineage>
        <taxon>Bacteria</taxon>
        <taxon>Pseudomonadati</taxon>
        <taxon>Pseudomonadota</taxon>
        <taxon>Alphaproteobacteria</taxon>
        <taxon>Sphingomonadales</taxon>
        <taxon>Sphingomonadaceae</taxon>
        <taxon>Sphingomonas</taxon>
    </lineage>
</organism>
<dbReference type="PANTHER" id="PTHR43779:SF3">
    <property type="entry name" value="(3R)-3-[(CARBOXYMETHYL)AMINO]FATTY ACID OXYGENASE_DECARBOXYLASE"/>
    <property type="match status" value="1"/>
</dbReference>
<evidence type="ECO:0000259" key="6">
    <source>
        <dbReference type="Pfam" id="PF02668"/>
    </source>
</evidence>
<comment type="similarity">
    <text evidence="1">Belongs to the TfdA dioxygenase family.</text>
</comment>